<comment type="caution">
    <text evidence="1">The sequence shown here is derived from an EMBL/GenBank/DDBJ whole genome shotgun (WGS) entry which is preliminary data.</text>
</comment>
<gene>
    <name evidence="1" type="ORF">BpHYR1_007548</name>
</gene>
<evidence type="ECO:0000313" key="2">
    <source>
        <dbReference type="Proteomes" id="UP000276133"/>
    </source>
</evidence>
<keyword evidence="2" id="KW-1185">Reference proteome</keyword>
<sequence length="77" mass="8598">MMNSFKSTNSISANLRFKLLRIKLQEQSRHGVLSDSILKEKSVLKSYHSNLELLSVSSSINAVVDLSLQEVAHIKKG</sequence>
<evidence type="ECO:0000313" key="1">
    <source>
        <dbReference type="EMBL" id="RNA29676.1"/>
    </source>
</evidence>
<name>A0A3M7S1L0_BRAPC</name>
<protein>
    <submittedName>
        <fullName evidence="1">Uncharacterized protein</fullName>
    </submittedName>
</protein>
<dbReference type="AlphaFoldDB" id="A0A3M7S1L0"/>
<proteinExistence type="predicted"/>
<organism evidence="1 2">
    <name type="scientific">Brachionus plicatilis</name>
    <name type="common">Marine rotifer</name>
    <name type="synonym">Brachionus muelleri</name>
    <dbReference type="NCBI Taxonomy" id="10195"/>
    <lineage>
        <taxon>Eukaryota</taxon>
        <taxon>Metazoa</taxon>
        <taxon>Spiralia</taxon>
        <taxon>Gnathifera</taxon>
        <taxon>Rotifera</taxon>
        <taxon>Eurotatoria</taxon>
        <taxon>Monogononta</taxon>
        <taxon>Pseudotrocha</taxon>
        <taxon>Ploima</taxon>
        <taxon>Brachionidae</taxon>
        <taxon>Brachionus</taxon>
    </lineage>
</organism>
<dbReference type="Proteomes" id="UP000276133">
    <property type="component" value="Unassembled WGS sequence"/>
</dbReference>
<reference evidence="1 2" key="1">
    <citation type="journal article" date="2018" name="Sci. Rep.">
        <title>Genomic signatures of local adaptation to the degree of environmental predictability in rotifers.</title>
        <authorList>
            <person name="Franch-Gras L."/>
            <person name="Hahn C."/>
            <person name="Garcia-Roger E.M."/>
            <person name="Carmona M.J."/>
            <person name="Serra M."/>
            <person name="Gomez A."/>
        </authorList>
    </citation>
    <scope>NUCLEOTIDE SEQUENCE [LARGE SCALE GENOMIC DNA]</scope>
    <source>
        <strain evidence="1">HYR1</strain>
    </source>
</reference>
<dbReference type="EMBL" id="REGN01002176">
    <property type="protein sequence ID" value="RNA29676.1"/>
    <property type="molecule type" value="Genomic_DNA"/>
</dbReference>
<accession>A0A3M7S1L0</accession>